<keyword evidence="2" id="KW-1185">Reference proteome</keyword>
<dbReference type="Pfam" id="PF11009">
    <property type="entry name" value="BrxC"/>
    <property type="match status" value="1"/>
</dbReference>
<organism evidence="1 2">
    <name type="scientific">Arcticibacterium luteifluviistationis</name>
    <dbReference type="NCBI Taxonomy" id="1784714"/>
    <lineage>
        <taxon>Bacteria</taxon>
        <taxon>Pseudomonadati</taxon>
        <taxon>Bacteroidota</taxon>
        <taxon>Cytophagia</taxon>
        <taxon>Cytophagales</taxon>
        <taxon>Leadbetterellaceae</taxon>
        <taxon>Arcticibacterium</taxon>
    </lineage>
</organism>
<proteinExistence type="predicted"/>
<dbReference type="Gene3D" id="3.40.30.10">
    <property type="entry name" value="Glutaredoxin"/>
    <property type="match status" value="1"/>
</dbReference>
<gene>
    <name evidence="1" type="primary">ytxJ</name>
    <name evidence="1" type="ORF">DJ013_13455</name>
</gene>
<dbReference type="SUPFAM" id="SSF52833">
    <property type="entry name" value="Thioredoxin-like"/>
    <property type="match status" value="1"/>
</dbReference>
<dbReference type="NCBIfam" id="TIGR04019">
    <property type="entry name" value="B_thiol_YtxJ"/>
    <property type="match status" value="1"/>
</dbReference>
<dbReference type="RefSeq" id="WP_111374274.1">
    <property type="nucleotide sequence ID" value="NZ_CP029480.1"/>
</dbReference>
<protein>
    <submittedName>
        <fullName evidence="1">Bacillithiol system redox-active protein YtxJ</fullName>
    </submittedName>
</protein>
<reference evidence="1 2" key="1">
    <citation type="submission" date="2018-05" db="EMBL/GenBank/DDBJ databases">
        <title>Complete genome sequence of Arcticibacterium luteifluviistationis SM1504T, a cytophagaceae bacterium isolated from Arctic surface seawater.</title>
        <authorList>
            <person name="Li Y."/>
            <person name="Qin Q.-L."/>
        </authorList>
    </citation>
    <scope>NUCLEOTIDE SEQUENCE [LARGE SCALE GENOMIC DNA]</scope>
    <source>
        <strain evidence="1 2">SM1504</strain>
    </source>
</reference>
<dbReference type="InterPro" id="IPR022551">
    <property type="entry name" value="BrxC"/>
</dbReference>
<dbReference type="EMBL" id="CP029480">
    <property type="protein sequence ID" value="AWW00908.1"/>
    <property type="molecule type" value="Genomic_DNA"/>
</dbReference>
<evidence type="ECO:0000313" key="2">
    <source>
        <dbReference type="Proteomes" id="UP000249873"/>
    </source>
</evidence>
<dbReference type="OrthoDB" id="677051at2"/>
<dbReference type="InterPro" id="IPR036249">
    <property type="entry name" value="Thioredoxin-like_sf"/>
</dbReference>
<accession>A0A2Z4GIE0</accession>
<name>A0A2Z4GIE0_9BACT</name>
<dbReference type="KEGG" id="als:DJ013_13455"/>
<dbReference type="AlphaFoldDB" id="A0A2Z4GIE0"/>
<sequence>MNWTPLNQEEQLQTIKDESQERPVLIFKHSTTCPISGTSMARLERSWNEDEAKNIKAYYLDLLQNRGLSAAVAETFSVEHESPQVLLIKNGKSIYTESHFGISFSDLLTAV</sequence>
<evidence type="ECO:0000313" key="1">
    <source>
        <dbReference type="EMBL" id="AWW00908.1"/>
    </source>
</evidence>
<dbReference type="Proteomes" id="UP000249873">
    <property type="component" value="Chromosome"/>
</dbReference>